<feature type="compositionally biased region" description="Low complexity" evidence="1">
    <location>
        <begin position="47"/>
        <end position="70"/>
    </location>
</feature>
<dbReference type="Pfam" id="PF02178">
    <property type="entry name" value="AT_hook"/>
    <property type="match status" value="2"/>
</dbReference>
<feature type="region of interest" description="Disordered" evidence="1">
    <location>
        <begin position="22"/>
        <end position="231"/>
    </location>
</feature>
<gene>
    <name evidence="2" type="ORF">HAX54_021333</name>
</gene>
<evidence type="ECO:0000256" key="1">
    <source>
        <dbReference type="SAM" id="MobiDB-lite"/>
    </source>
</evidence>
<dbReference type="Proteomes" id="UP000823775">
    <property type="component" value="Unassembled WGS sequence"/>
</dbReference>
<accession>A0ABS8UU40</accession>
<keyword evidence="3" id="KW-1185">Reference proteome</keyword>
<dbReference type="InterPro" id="IPR017956">
    <property type="entry name" value="AT_hook_DNA-bd_motif"/>
</dbReference>
<dbReference type="EMBL" id="JACEIK010002566">
    <property type="protein sequence ID" value="MCD9637827.1"/>
    <property type="molecule type" value="Genomic_DNA"/>
</dbReference>
<comment type="caution">
    <text evidence="2">The sequence shown here is derived from an EMBL/GenBank/DDBJ whole genome shotgun (WGS) entry which is preliminary data.</text>
</comment>
<evidence type="ECO:0000313" key="2">
    <source>
        <dbReference type="EMBL" id="MCD9637827.1"/>
    </source>
</evidence>
<protein>
    <submittedName>
        <fullName evidence="2">Uncharacterized protein</fullName>
    </submittedName>
</protein>
<sequence>MVDEVDGLISLLEYTSPNKESFTAFNKERDGGVQEEDVDVHYDEPEAGTTTEPVTAETVAATHQAAATEQSNSDFSENSTGTRNDVGSNDVDAGTSNPVGPNDIARTAATIFAPSRGRGRPRKATITFEEPTRGKGRPRKDSSTSKAAESPVRGRGRPRQATSTSKEAEATARGRGRPRQTTSTSEAVEAPARGRGRSAKDFSISEAAEVPARGIGKQPKDSSATEAAKASSRVGIGVFAAKDGFTTYNYGLPSSRILHYGARQPIRSAEITGDLGFKPRTGVRWKSKAAITTGQLEEMRLNKRKKLSSVQSREPWK</sequence>
<dbReference type="PRINTS" id="PR00929">
    <property type="entry name" value="ATHOOK"/>
</dbReference>
<reference evidence="2 3" key="1">
    <citation type="journal article" date="2021" name="BMC Genomics">
        <title>Datura genome reveals duplications of psychoactive alkaloid biosynthetic genes and high mutation rate following tissue culture.</title>
        <authorList>
            <person name="Rajewski A."/>
            <person name="Carter-House D."/>
            <person name="Stajich J."/>
            <person name="Litt A."/>
        </authorList>
    </citation>
    <scope>NUCLEOTIDE SEQUENCE [LARGE SCALE GENOMIC DNA]</scope>
    <source>
        <strain evidence="2">AR-01</strain>
    </source>
</reference>
<feature type="compositionally biased region" description="Polar residues" evidence="1">
    <location>
        <begin position="71"/>
        <end position="87"/>
    </location>
</feature>
<dbReference type="SMART" id="SM00384">
    <property type="entry name" value="AT_hook"/>
    <property type="match status" value="5"/>
</dbReference>
<proteinExistence type="predicted"/>
<evidence type="ECO:0000313" key="3">
    <source>
        <dbReference type="Proteomes" id="UP000823775"/>
    </source>
</evidence>
<name>A0ABS8UU40_DATST</name>
<organism evidence="2 3">
    <name type="scientific">Datura stramonium</name>
    <name type="common">Jimsonweed</name>
    <name type="synonym">Common thornapple</name>
    <dbReference type="NCBI Taxonomy" id="4076"/>
    <lineage>
        <taxon>Eukaryota</taxon>
        <taxon>Viridiplantae</taxon>
        <taxon>Streptophyta</taxon>
        <taxon>Embryophyta</taxon>
        <taxon>Tracheophyta</taxon>
        <taxon>Spermatophyta</taxon>
        <taxon>Magnoliopsida</taxon>
        <taxon>eudicotyledons</taxon>
        <taxon>Gunneridae</taxon>
        <taxon>Pentapetalae</taxon>
        <taxon>asterids</taxon>
        <taxon>lamiids</taxon>
        <taxon>Solanales</taxon>
        <taxon>Solanaceae</taxon>
        <taxon>Solanoideae</taxon>
        <taxon>Datureae</taxon>
        <taxon>Datura</taxon>
    </lineage>
</organism>